<evidence type="ECO:0000313" key="2">
    <source>
        <dbReference type="Proteomes" id="UP000054260"/>
    </source>
</evidence>
<reference evidence="2" key="1">
    <citation type="journal article" date="2015" name="MBio">
        <title>Genome-Resolved Metagenomic Analysis Reveals Roles for Candidate Phyla and Other Microbial Community Members in Biogeochemical Transformations in Oil Reservoirs.</title>
        <authorList>
            <person name="Hu P."/>
            <person name="Tom L."/>
            <person name="Singh A."/>
            <person name="Thomas B.C."/>
            <person name="Baker B.J."/>
            <person name="Piceno Y.M."/>
            <person name="Andersen G.L."/>
            <person name="Banfield J.F."/>
        </authorList>
    </citation>
    <scope>NUCLEOTIDE SEQUENCE [LARGE SCALE GENOMIC DNA]</scope>
</reference>
<dbReference type="EMBL" id="LGGH01000038">
    <property type="protein sequence ID" value="KUK68093.1"/>
    <property type="molecule type" value="Genomic_DNA"/>
</dbReference>
<sequence length="56" mass="6334">MSRLGVQVPSLAPDAPLVGALLLVVKEMDQFEFEVLDFIEKWHLIKRDQKILVAVS</sequence>
<gene>
    <name evidence="1" type="ORF">XD86_0393</name>
</gene>
<organism evidence="1 2">
    <name type="scientific">Mesotoga infera</name>
    <dbReference type="NCBI Taxonomy" id="1236046"/>
    <lineage>
        <taxon>Bacteria</taxon>
        <taxon>Thermotogati</taxon>
        <taxon>Thermotogota</taxon>
        <taxon>Thermotogae</taxon>
        <taxon>Kosmotogales</taxon>
        <taxon>Kosmotogaceae</taxon>
        <taxon>Mesotoga</taxon>
    </lineage>
</organism>
<accession>A0A101H0I3</accession>
<feature type="non-terminal residue" evidence="1">
    <location>
        <position position="56"/>
    </location>
</feature>
<protein>
    <submittedName>
        <fullName evidence="1">Uncharacterized protein</fullName>
    </submittedName>
</protein>
<proteinExistence type="predicted"/>
<dbReference type="Proteomes" id="UP000054260">
    <property type="component" value="Unassembled WGS sequence"/>
</dbReference>
<comment type="caution">
    <text evidence="1">The sequence shown here is derived from an EMBL/GenBank/DDBJ whole genome shotgun (WGS) entry which is preliminary data.</text>
</comment>
<name>A0A101H0I3_9BACT</name>
<dbReference type="AlphaFoldDB" id="A0A101H0I3"/>
<evidence type="ECO:0000313" key="1">
    <source>
        <dbReference type="EMBL" id="KUK68093.1"/>
    </source>
</evidence>